<dbReference type="InterPro" id="IPR012085">
    <property type="entry name" value="Globin_nematode"/>
</dbReference>
<dbReference type="WBParaSite" id="ALUE_0001446901-mRNA-1">
    <property type="protein sequence ID" value="ALUE_0001446901-mRNA-1"/>
    <property type="gene ID" value="ALUE_0001446901"/>
</dbReference>
<keyword evidence="1 7" id="KW-0813">Transport</keyword>
<dbReference type="AlphaFoldDB" id="A0A0M3IA94"/>
<dbReference type="PIRSF" id="PIRSF002026">
    <property type="entry name" value="Nematode_globin"/>
    <property type="match status" value="1"/>
</dbReference>
<dbReference type="GO" id="GO:0005344">
    <property type="term" value="F:oxygen carrier activity"/>
    <property type="evidence" value="ECO:0007669"/>
    <property type="project" value="UniProtKB-KW"/>
</dbReference>
<dbReference type="GO" id="GO:0020037">
    <property type="term" value="F:heme binding"/>
    <property type="evidence" value="ECO:0007669"/>
    <property type="project" value="InterPro"/>
</dbReference>
<dbReference type="PROSITE" id="PS01033">
    <property type="entry name" value="GLOBIN"/>
    <property type="match status" value="1"/>
</dbReference>
<keyword evidence="9" id="KW-1185">Reference proteome</keyword>
<keyword evidence="2 7" id="KW-0349">Heme</keyword>
<evidence type="ECO:0000259" key="8">
    <source>
        <dbReference type="PROSITE" id="PS01033"/>
    </source>
</evidence>
<proteinExistence type="inferred from homology"/>
<dbReference type="Proteomes" id="UP000036681">
    <property type="component" value="Unplaced"/>
</dbReference>
<organism evidence="9 10">
    <name type="scientific">Ascaris lumbricoides</name>
    <name type="common">Giant roundworm</name>
    <dbReference type="NCBI Taxonomy" id="6252"/>
    <lineage>
        <taxon>Eukaryota</taxon>
        <taxon>Metazoa</taxon>
        <taxon>Ecdysozoa</taxon>
        <taxon>Nematoda</taxon>
        <taxon>Chromadorea</taxon>
        <taxon>Rhabditida</taxon>
        <taxon>Spirurina</taxon>
        <taxon>Ascaridomorpha</taxon>
        <taxon>Ascaridoidea</taxon>
        <taxon>Ascarididae</taxon>
        <taxon>Ascaris</taxon>
    </lineage>
</organism>
<evidence type="ECO:0000256" key="1">
    <source>
        <dbReference type="ARBA" id="ARBA00022448"/>
    </source>
</evidence>
<reference evidence="10" key="1">
    <citation type="submission" date="2017-02" db="UniProtKB">
        <authorList>
            <consortium name="WormBaseParasite"/>
        </authorList>
    </citation>
    <scope>IDENTIFICATION</scope>
</reference>
<keyword evidence="4 6" id="KW-0479">Metal-binding</keyword>
<evidence type="ECO:0000256" key="2">
    <source>
        <dbReference type="ARBA" id="ARBA00022617"/>
    </source>
</evidence>
<feature type="binding site" description="proximal binding residue" evidence="6">
    <location>
        <position position="105"/>
    </location>
    <ligand>
        <name>heme</name>
        <dbReference type="ChEBI" id="CHEBI:30413"/>
    </ligand>
    <ligandPart>
        <name>Fe</name>
        <dbReference type="ChEBI" id="CHEBI:18248"/>
    </ligandPart>
</feature>
<dbReference type="Pfam" id="PF00042">
    <property type="entry name" value="Globin"/>
    <property type="match status" value="1"/>
</dbReference>
<feature type="domain" description="Globin" evidence="8">
    <location>
        <begin position="16"/>
        <end position="158"/>
    </location>
</feature>
<dbReference type="InterPro" id="IPR044399">
    <property type="entry name" value="Mb-like_M"/>
</dbReference>
<dbReference type="InterPro" id="IPR009050">
    <property type="entry name" value="Globin-like_sf"/>
</dbReference>
<sequence>MKGLILIDAFAARELCMKSLEHAKVDTSNEARQDGIDLYKHMFENYPPLRKYFKNREEYTAEDVQNDPFFAKQGQKILLACHVLCATYDDRETFNAYTRELLDRHARDHVHMPPEVWTDFWKLFEEYLGKKTTLDEPTKQAWHEIGREFAKEINKHGRHAGRTFTSFFH</sequence>
<keyword evidence="5 6" id="KW-0408">Iron</keyword>
<evidence type="ECO:0000256" key="4">
    <source>
        <dbReference type="ARBA" id="ARBA00022723"/>
    </source>
</evidence>
<comment type="similarity">
    <text evidence="7">Belongs to the globin family.</text>
</comment>
<dbReference type="GO" id="GO:0005506">
    <property type="term" value="F:iron ion binding"/>
    <property type="evidence" value="ECO:0007669"/>
    <property type="project" value="InterPro"/>
</dbReference>
<evidence type="ECO:0000256" key="5">
    <source>
        <dbReference type="ARBA" id="ARBA00023004"/>
    </source>
</evidence>
<dbReference type="GO" id="GO:0019825">
    <property type="term" value="F:oxygen binding"/>
    <property type="evidence" value="ECO:0007669"/>
    <property type="project" value="InterPro"/>
</dbReference>
<dbReference type="SUPFAM" id="SSF46458">
    <property type="entry name" value="Globin-like"/>
    <property type="match status" value="1"/>
</dbReference>
<evidence type="ECO:0000256" key="6">
    <source>
        <dbReference type="PIRSR" id="PIRSR002026-1"/>
    </source>
</evidence>
<name>A0A0M3IA94_ASCLU</name>
<protein>
    <submittedName>
        <fullName evidence="10">GLOBIN domain-containing protein</fullName>
    </submittedName>
</protein>
<evidence type="ECO:0000256" key="3">
    <source>
        <dbReference type="ARBA" id="ARBA00022621"/>
    </source>
</evidence>
<accession>A0A0M3IA94</accession>
<dbReference type="Gene3D" id="1.10.490.10">
    <property type="entry name" value="Globins"/>
    <property type="match status" value="1"/>
</dbReference>
<keyword evidence="3 7" id="KW-0561">Oxygen transport</keyword>
<dbReference type="InterPro" id="IPR012292">
    <property type="entry name" value="Globin/Proto"/>
</dbReference>
<dbReference type="CDD" id="cd01040">
    <property type="entry name" value="Mb-like"/>
    <property type="match status" value="1"/>
</dbReference>
<evidence type="ECO:0000313" key="9">
    <source>
        <dbReference type="Proteomes" id="UP000036681"/>
    </source>
</evidence>
<evidence type="ECO:0000313" key="10">
    <source>
        <dbReference type="WBParaSite" id="ALUE_0001446901-mRNA-1"/>
    </source>
</evidence>
<dbReference type="InterPro" id="IPR000971">
    <property type="entry name" value="Globin"/>
</dbReference>
<evidence type="ECO:0000256" key="7">
    <source>
        <dbReference type="RuleBase" id="RU000356"/>
    </source>
</evidence>